<gene>
    <name evidence="9" type="ORF">NCTC10283_00191</name>
</gene>
<dbReference type="AlphaFoldDB" id="A0A376BKC4"/>
<dbReference type="InterPro" id="IPR013237">
    <property type="entry name" value="Phage_T7_Gp4_N"/>
</dbReference>
<reference evidence="9 10" key="1">
    <citation type="submission" date="2018-06" db="EMBL/GenBank/DDBJ databases">
        <authorList>
            <consortium name="Pathogen Informatics"/>
            <person name="Doyle S."/>
        </authorList>
    </citation>
    <scope>NUCLEOTIDE SEQUENCE [LARGE SCALE GENOMIC DNA]</scope>
    <source>
        <strain evidence="9 10">NCTC10283</strain>
    </source>
</reference>
<keyword evidence="2" id="KW-0639">Primosome</keyword>
<dbReference type="OrthoDB" id="8967890at2"/>
<evidence type="ECO:0000256" key="1">
    <source>
        <dbReference type="ARBA" id="ARBA00022478"/>
    </source>
</evidence>
<sequence>MKYPYEFADLKHAACGNWQHILSCIGIPSGCLKDKHQPCPICGGKDRFRFDNKQGFGTYYCNQCGSGDGFAFVMAWQQCDFPTAAQTVARILGMDTSPQTHHHTRPTPTPSTPEPETDQLPKLQRIWHETQSLSGSQTLAYLAARGLDTSAITDTEFTHVRHHAALPYWTQDNNGKPIKLGEFGAMIGAIVDTNGELQGLHTTYLHPNQPRKLAIVHPETGEPLPNKKMQRRYSGSLKGCAVPLDPLDKTGCLLVCEGMETAFAARELFALPTWACLNAGNLAAFHLPDGVNSLLIVADHDTPRPIGFQAAHDLATRALKQGLKVQIWQPETQGFDGLDELNRIKQNQTLSQENPS</sequence>
<evidence type="ECO:0000256" key="3">
    <source>
        <dbReference type="ARBA" id="ARBA00022679"/>
    </source>
</evidence>
<dbReference type="Proteomes" id="UP000254209">
    <property type="component" value="Unassembled WGS sequence"/>
</dbReference>
<organism evidence="9 10">
    <name type="scientific">Alysiella crassa</name>
    <dbReference type="NCBI Taxonomy" id="153491"/>
    <lineage>
        <taxon>Bacteria</taxon>
        <taxon>Pseudomonadati</taxon>
        <taxon>Pseudomonadota</taxon>
        <taxon>Betaproteobacteria</taxon>
        <taxon>Neisseriales</taxon>
        <taxon>Neisseriaceae</taxon>
        <taxon>Alysiella</taxon>
    </lineage>
</organism>
<evidence type="ECO:0000256" key="5">
    <source>
        <dbReference type="ARBA" id="ARBA00022705"/>
    </source>
</evidence>
<evidence type="ECO:0000259" key="8">
    <source>
        <dbReference type="SMART" id="SM00778"/>
    </source>
</evidence>
<keyword evidence="4" id="KW-0548">Nucleotidyltransferase</keyword>
<dbReference type="InterPro" id="IPR006171">
    <property type="entry name" value="TOPRIM_dom"/>
</dbReference>
<evidence type="ECO:0000256" key="7">
    <source>
        <dbReference type="SAM" id="MobiDB-lite"/>
    </source>
</evidence>
<evidence type="ECO:0000256" key="6">
    <source>
        <dbReference type="ARBA" id="ARBA00023163"/>
    </source>
</evidence>
<dbReference type="Pfam" id="PF13362">
    <property type="entry name" value="Toprim_3"/>
    <property type="match status" value="1"/>
</dbReference>
<name>A0A376BKC4_9NEIS</name>
<dbReference type="Gene3D" id="3.90.580.10">
    <property type="entry name" value="Zinc finger, CHC2-type domain"/>
    <property type="match status" value="1"/>
</dbReference>
<dbReference type="GO" id="GO:0016779">
    <property type="term" value="F:nucleotidyltransferase activity"/>
    <property type="evidence" value="ECO:0007669"/>
    <property type="project" value="UniProtKB-KW"/>
</dbReference>
<dbReference type="GO" id="GO:1990077">
    <property type="term" value="C:primosome complex"/>
    <property type="evidence" value="ECO:0007669"/>
    <property type="project" value="UniProtKB-KW"/>
</dbReference>
<protein>
    <submittedName>
        <fullName evidence="9">DNA primase</fullName>
    </submittedName>
</protein>
<feature type="domain" description="DNA primase/helicase Gp4 N-terminal Bacteriophage T7-like" evidence="8">
    <location>
        <begin position="34"/>
        <end position="70"/>
    </location>
</feature>
<evidence type="ECO:0000256" key="4">
    <source>
        <dbReference type="ARBA" id="ARBA00022695"/>
    </source>
</evidence>
<keyword evidence="3" id="KW-0808">Transferase</keyword>
<dbReference type="GO" id="GO:0006269">
    <property type="term" value="P:DNA replication, synthesis of primer"/>
    <property type="evidence" value="ECO:0007669"/>
    <property type="project" value="UniProtKB-KW"/>
</dbReference>
<keyword evidence="10" id="KW-1185">Reference proteome</keyword>
<keyword evidence="1" id="KW-0240">DNA-directed RNA polymerase</keyword>
<keyword evidence="6" id="KW-0804">Transcription</keyword>
<dbReference type="InterPro" id="IPR036977">
    <property type="entry name" value="DNA_primase_Znf_CHC2"/>
</dbReference>
<dbReference type="SUPFAM" id="SSF57783">
    <property type="entry name" value="Zinc beta-ribbon"/>
    <property type="match status" value="1"/>
</dbReference>
<dbReference type="Pfam" id="PF23639">
    <property type="entry name" value="DUF7146"/>
    <property type="match status" value="1"/>
</dbReference>
<evidence type="ECO:0000256" key="2">
    <source>
        <dbReference type="ARBA" id="ARBA00022515"/>
    </source>
</evidence>
<dbReference type="InterPro" id="IPR055570">
    <property type="entry name" value="DUF7146"/>
</dbReference>
<dbReference type="GO" id="GO:0000428">
    <property type="term" value="C:DNA-directed RNA polymerase complex"/>
    <property type="evidence" value="ECO:0007669"/>
    <property type="project" value="UniProtKB-KW"/>
</dbReference>
<evidence type="ECO:0000313" key="10">
    <source>
        <dbReference type="Proteomes" id="UP000254209"/>
    </source>
</evidence>
<feature type="region of interest" description="Disordered" evidence="7">
    <location>
        <begin position="96"/>
        <end position="119"/>
    </location>
</feature>
<dbReference type="STRING" id="1120980.GCA_000745955_02584"/>
<dbReference type="RefSeq" id="WP_034295745.1">
    <property type="nucleotide sequence ID" value="NZ_CP091519.2"/>
</dbReference>
<dbReference type="Pfam" id="PF08273">
    <property type="entry name" value="Zn_Ribbon_Prim"/>
    <property type="match status" value="1"/>
</dbReference>
<dbReference type="GO" id="GO:0008270">
    <property type="term" value="F:zinc ion binding"/>
    <property type="evidence" value="ECO:0007669"/>
    <property type="project" value="InterPro"/>
</dbReference>
<dbReference type="GO" id="GO:0003677">
    <property type="term" value="F:DNA binding"/>
    <property type="evidence" value="ECO:0007669"/>
    <property type="project" value="InterPro"/>
</dbReference>
<dbReference type="EMBL" id="UFSO01000002">
    <property type="protein sequence ID" value="SSY70126.1"/>
    <property type="molecule type" value="Genomic_DNA"/>
</dbReference>
<proteinExistence type="predicted"/>
<accession>A0A376BKC4</accession>
<evidence type="ECO:0000313" key="9">
    <source>
        <dbReference type="EMBL" id="SSY70126.1"/>
    </source>
</evidence>
<keyword evidence="5" id="KW-0235">DNA replication</keyword>
<dbReference type="GO" id="GO:0004386">
    <property type="term" value="F:helicase activity"/>
    <property type="evidence" value="ECO:0007669"/>
    <property type="project" value="InterPro"/>
</dbReference>
<dbReference type="SMART" id="SM00778">
    <property type="entry name" value="Prim_Zn_Ribbon"/>
    <property type="match status" value="1"/>
</dbReference>